<dbReference type="Proteomes" id="UP000298009">
    <property type="component" value="Unassembled WGS sequence"/>
</dbReference>
<organism evidence="1 2">
    <name type="scientific">Leptospira noumeaensis</name>
    <dbReference type="NCBI Taxonomy" id="2484964"/>
    <lineage>
        <taxon>Bacteria</taxon>
        <taxon>Pseudomonadati</taxon>
        <taxon>Spirochaetota</taxon>
        <taxon>Spirochaetia</taxon>
        <taxon>Leptospirales</taxon>
        <taxon>Leptospiraceae</taxon>
        <taxon>Leptospira</taxon>
    </lineage>
</organism>
<evidence type="ECO:0000313" key="2">
    <source>
        <dbReference type="Proteomes" id="UP000298009"/>
    </source>
</evidence>
<accession>A0A4R9I6P3</accession>
<evidence type="ECO:0000313" key="1">
    <source>
        <dbReference type="EMBL" id="TGK81768.1"/>
    </source>
</evidence>
<sequence length="236" mass="27219">MKNKISFIVILLLPLALNSEKLIFGENSISSNEMILQLENSKALYFLNGEGDGCDGFTASFTYSENIYNFFNVNSNCKNKKLKDFKCFTKIDEESIKYQEYLLCDNKLVLYNKSKKVNEGLIRNFKGIQVITQGLQNATVTSNLKMREKPSKDSKSFECFFSHLDDESISNKEISFIPKNYTITVIAKTKNEDYIGDKKNFWYLIFPISDSYNGCLLKNSDQKEGWIFGEYIKLDN</sequence>
<protein>
    <submittedName>
        <fullName evidence="1">SH3 domain-containing protein</fullName>
    </submittedName>
</protein>
<dbReference type="EMBL" id="RQFK01000026">
    <property type="protein sequence ID" value="TGK81768.1"/>
    <property type="molecule type" value="Genomic_DNA"/>
</dbReference>
<dbReference type="OrthoDB" id="325175at2"/>
<keyword evidence="2" id="KW-1185">Reference proteome</keyword>
<dbReference type="AlphaFoldDB" id="A0A4R9I6P3"/>
<dbReference type="RefSeq" id="WP_135601633.1">
    <property type="nucleotide sequence ID" value="NZ_RQFK01000026.1"/>
</dbReference>
<dbReference type="Gene3D" id="2.30.30.40">
    <property type="entry name" value="SH3 Domains"/>
    <property type="match status" value="1"/>
</dbReference>
<reference evidence="1" key="1">
    <citation type="journal article" date="2019" name="PLoS Negl. Trop. Dis.">
        <title>Revisiting the worldwide diversity of Leptospira species in the environment.</title>
        <authorList>
            <person name="Vincent A.T."/>
            <person name="Schiettekatte O."/>
            <person name="Bourhy P."/>
            <person name="Veyrier F.J."/>
            <person name="Picardeau M."/>
        </authorList>
    </citation>
    <scope>NUCLEOTIDE SEQUENCE [LARGE SCALE GENOMIC DNA]</scope>
    <source>
        <strain evidence="1">201800287</strain>
    </source>
</reference>
<name>A0A4R9I6P3_9LEPT</name>
<comment type="caution">
    <text evidence="1">The sequence shown here is derived from an EMBL/GenBank/DDBJ whole genome shotgun (WGS) entry which is preliminary data.</text>
</comment>
<gene>
    <name evidence="1" type="ORF">EHQ24_10745</name>
</gene>
<proteinExistence type="predicted"/>